<evidence type="ECO:0000256" key="8">
    <source>
        <dbReference type="PIRSR" id="PIRSR036565-2"/>
    </source>
</evidence>
<evidence type="ECO:0000256" key="6">
    <source>
        <dbReference type="ARBA" id="ARBA00023052"/>
    </source>
</evidence>
<dbReference type="GO" id="GO:0006569">
    <property type="term" value="P:L-tryptophan catabolic process"/>
    <property type="evidence" value="ECO:0007669"/>
    <property type="project" value="EnsemblFungi"/>
</dbReference>
<evidence type="ECO:0000256" key="2">
    <source>
        <dbReference type="ARBA" id="ARBA00007812"/>
    </source>
</evidence>
<keyword evidence="7" id="KW-0456">Lyase</keyword>
<dbReference type="AlphaFoldDB" id="Q75BR0"/>
<dbReference type="RefSeq" id="NP_983613.2">
    <property type="nucleotide sequence ID" value="NM_208966.2"/>
</dbReference>
<dbReference type="InterPro" id="IPR011766">
    <property type="entry name" value="TPP_enzyme_TPP-bd"/>
</dbReference>
<evidence type="ECO:0000256" key="9">
    <source>
        <dbReference type="RuleBase" id="RU362132"/>
    </source>
</evidence>
<dbReference type="GeneID" id="4619745"/>
<feature type="domain" description="Thiamine pyrophosphate enzyme TPP-binding" evidence="12">
    <location>
        <begin position="439"/>
        <end position="567"/>
    </location>
</feature>
<dbReference type="Gene3D" id="3.40.50.1220">
    <property type="entry name" value="TPP-binding domain"/>
    <property type="match status" value="1"/>
</dbReference>
<evidence type="ECO:0000256" key="7">
    <source>
        <dbReference type="ARBA" id="ARBA00023239"/>
    </source>
</evidence>
<dbReference type="GO" id="GO:0000950">
    <property type="term" value="P:branched-chain amino acid catabolic process to alcohol via Ehrlich pathway"/>
    <property type="evidence" value="ECO:0007669"/>
    <property type="project" value="EnsemblFungi"/>
</dbReference>
<dbReference type="GO" id="GO:0030976">
    <property type="term" value="F:thiamine pyrophosphate binding"/>
    <property type="evidence" value="ECO:0007669"/>
    <property type="project" value="InterPro"/>
</dbReference>
<evidence type="ECO:0000259" key="13">
    <source>
        <dbReference type="Pfam" id="PF02776"/>
    </source>
</evidence>
<dbReference type="eggNOG" id="KOG1184">
    <property type="taxonomic scope" value="Eukaryota"/>
</dbReference>
<dbReference type="GO" id="GO:0000949">
    <property type="term" value="P:aromatic amino acid family catabolic process to alcohol via Ehrlich pathway"/>
    <property type="evidence" value="ECO:0000318"/>
    <property type="project" value="GO_Central"/>
</dbReference>
<dbReference type="Pfam" id="PF00205">
    <property type="entry name" value="TPP_enzyme_M"/>
    <property type="match status" value="1"/>
</dbReference>
<dbReference type="KEGG" id="ago:AGOS_ACR211W"/>
<dbReference type="OMA" id="AQEISVM"/>
<dbReference type="GO" id="GO:0004737">
    <property type="term" value="F:pyruvate decarboxylase activity"/>
    <property type="evidence" value="ECO:0000318"/>
    <property type="project" value="GO_Central"/>
</dbReference>
<feature type="binding site" evidence="8">
    <location>
        <position position="508"/>
    </location>
    <ligand>
        <name>Mg(2+)</name>
        <dbReference type="ChEBI" id="CHEBI:18420"/>
    </ligand>
</feature>
<dbReference type="InterPro" id="IPR012001">
    <property type="entry name" value="Thiamin_PyroP_enz_TPP-bd_dom"/>
</dbReference>
<dbReference type="CDD" id="cd02005">
    <property type="entry name" value="TPP_PDC_IPDC"/>
    <property type="match status" value="1"/>
</dbReference>
<dbReference type="HOGENOM" id="CLU_013748_0_2_1"/>
<dbReference type="EMBL" id="AE016816">
    <property type="protein sequence ID" value="AAS51437.2"/>
    <property type="molecule type" value="Genomic_DNA"/>
</dbReference>
<evidence type="ECO:0000256" key="4">
    <source>
        <dbReference type="ARBA" id="ARBA00022793"/>
    </source>
</evidence>
<keyword evidence="4" id="KW-0210">Decarboxylase</keyword>
<comment type="similarity">
    <text evidence="2 9">Belongs to the TPP enzyme family.</text>
</comment>
<dbReference type="Pfam" id="PF02776">
    <property type="entry name" value="TPP_enzyme_N"/>
    <property type="match status" value="1"/>
</dbReference>
<feature type="domain" description="Thiamine pyrophosphate enzyme N-terminal TPP-binding" evidence="13">
    <location>
        <begin position="31"/>
        <end position="144"/>
    </location>
</feature>
<feature type="binding site" evidence="8">
    <location>
        <position position="535"/>
    </location>
    <ligand>
        <name>Mg(2+)</name>
        <dbReference type="ChEBI" id="CHEBI:18420"/>
    </ligand>
</feature>
<dbReference type="CDD" id="cd07038">
    <property type="entry name" value="TPP_PYR_PDC_IPDC_like"/>
    <property type="match status" value="1"/>
</dbReference>
<dbReference type="InterPro" id="IPR012000">
    <property type="entry name" value="Thiamin_PyroP_enz_cen_dom"/>
</dbReference>
<evidence type="ECO:0000313" key="14">
    <source>
        <dbReference type="EMBL" id="AAS51437.2"/>
    </source>
</evidence>
<dbReference type="GO" id="GO:0006552">
    <property type="term" value="P:L-leucine catabolic process"/>
    <property type="evidence" value="ECO:0007669"/>
    <property type="project" value="EnsemblFungi"/>
</dbReference>
<dbReference type="OrthoDB" id="308383at2759"/>
<sequence length="629" mass="70237">MKPIGLTGMGLQSAGDSGEELKSGWMPAEMPLGEYMFRRLMSAGTKTVFGVPGDFNMGLLEHMYGEAVCAEGLQWIGTCNELNAAYAADGYSRYCNKIGCVVTTLGVGELSALNGVAGAFAEHVKVLHIVGVSMRAAQTHPELHGNVHHLVPRLRNSNFEAPNHKVYSEMVSGRVSCCCEFLEDLETACDQIDHVIREIWRHGKPGYLFVPADMPNMKVSSRNLVQAPTIMLESAVLERTNLAACDRIGIEILQHLYQSSTPAILCDGLCDRFGLTGDVRRLVELTGMWNFSTIMGKSILDETQPHYKGVYYGAGSKERNALLQECDLILYLGPVKDEVNTWKYTFQFNPQSMIIELHPEYVSLTRNGEQTILNSGHLLPVLRSILAHLNVANLSFNYPTAKKRVPREHQYAADEPITQGMLQHMIPECLNPGDVMVVDTGTFQFSVFDMKFPTDLKCISQSFYLSIGMALPAALGVACAMREFPRLHLGPKLANEGYTPRLVLCEGDGAAQMTIQELSTFIRYELPVEVLLWNNDGYTVERVIKGPTRSYNDIMSWDWTKLLRVFGDFDGTRSESVRVKDFNSLIEHLSSWKSDKKRSKIRLMEVILDKMDISATLKELAKQFQHNAA</sequence>
<keyword evidence="15" id="KW-1185">Reference proteome</keyword>
<dbReference type="InterPro" id="IPR029035">
    <property type="entry name" value="DHS-like_NAD/FAD-binding_dom"/>
</dbReference>
<dbReference type="PIRSF" id="PIRSF036565">
    <property type="entry name" value="Pyruvt_ip_decrb"/>
    <property type="match status" value="1"/>
</dbReference>
<dbReference type="Pfam" id="PF02775">
    <property type="entry name" value="TPP_enzyme_C"/>
    <property type="match status" value="1"/>
</dbReference>
<reference evidence="14 15" key="1">
    <citation type="journal article" date="2004" name="Science">
        <title>The Ashbya gossypii genome as a tool for mapping the ancient Saccharomyces cerevisiae genome.</title>
        <authorList>
            <person name="Dietrich F.S."/>
            <person name="Voegeli S."/>
            <person name="Brachat S."/>
            <person name="Lerch A."/>
            <person name="Gates K."/>
            <person name="Steiner S."/>
            <person name="Mohr C."/>
            <person name="Pohlmann R."/>
            <person name="Luedi P."/>
            <person name="Choi S."/>
            <person name="Wing R.A."/>
            <person name="Flavier A."/>
            <person name="Gaffney T.D."/>
            <person name="Philippsen P."/>
        </authorList>
    </citation>
    <scope>NUCLEOTIDE SEQUENCE [LARGE SCALE GENOMIC DNA]</scope>
    <source>
        <strain evidence="15">ATCC 10895 / CBS 109.51 / FGSC 9923 / NRRL Y-1056</strain>
    </source>
</reference>
<dbReference type="Gene3D" id="3.40.50.970">
    <property type="match status" value="2"/>
</dbReference>
<dbReference type="InterPro" id="IPR012110">
    <property type="entry name" value="PDC/IPDC-like"/>
</dbReference>
<keyword evidence="3 8" id="KW-0479">Metal-binding</keyword>
<keyword evidence="5 8" id="KW-0460">Magnesium</keyword>
<dbReference type="GO" id="GO:0000287">
    <property type="term" value="F:magnesium ion binding"/>
    <property type="evidence" value="ECO:0007669"/>
    <property type="project" value="InterPro"/>
</dbReference>
<dbReference type="STRING" id="284811.Q75BR0"/>
<reference evidence="15" key="2">
    <citation type="journal article" date="2013" name="G3 (Bethesda)">
        <title>Genomes of Ashbya fungi isolated from insects reveal four mating-type loci, numerous translocations, lack of transposons, and distinct gene duplications.</title>
        <authorList>
            <person name="Dietrich F.S."/>
            <person name="Voegeli S."/>
            <person name="Kuo S."/>
            <person name="Philippsen P."/>
        </authorList>
    </citation>
    <scope>GENOME REANNOTATION</scope>
    <source>
        <strain evidence="15">ATCC 10895 / CBS 109.51 / FGSC 9923 / NRRL Y-1056</strain>
    </source>
</reference>
<dbReference type="InterPro" id="IPR047213">
    <property type="entry name" value="TPP_PYR_PDC_IPDC-like"/>
</dbReference>
<dbReference type="FunFam" id="3.40.50.970:FF:000024">
    <property type="entry name" value="Pyruvate decarboxylase isozyme"/>
    <property type="match status" value="1"/>
</dbReference>
<name>Q75BR0_EREGS</name>
<evidence type="ECO:0000256" key="5">
    <source>
        <dbReference type="ARBA" id="ARBA00022842"/>
    </source>
</evidence>
<organism evidence="14 15">
    <name type="scientific">Eremothecium gossypii (strain ATCC 10895 / CBS 109.51 / FGSC 9923 / NRRL Y-1056)</name>
    <name type="common">Yeast</name>
    <name type="synonym">Ashbya gossypii</name>
    <dbReference type="NCBI Taxonomy" id="284811"/>
    <lineage>
        <taxon>Eukaryota</taxon>
        <taxon>Fungi</taxon>
        <taxon>Dikarya</taxon>
        <taxon>Ascomycota</taxon>
        <taxon>Saccharomycotina</taxon>
        <taxon>Saccharomycetes</taxon>
        <taxon>Saccharomycetales</taxon>
        <taxon>Saccharomycetaceae</taxon>
        <taxon>Eremothecium</taxon>
    </lineage>
</organism>
<comment type="cofactor">
    <cofactor evidence="8">
        <name>Mg(2+)</name>
        <dbReference type="ChEBI" id="CHEBI:18420"/>
    </cofactor>
    <text evidence="8">Binds 1 Mg(2+) per subunit.</text>
</comment>
<dbReference type="GO" id="GO:0005829">
    <property type="term" value="C:cytosol"/>
    <property type="evidence" value="ECO:0000318"/>
    <property type="project" value="GO_Central"/>
</dbReference>
<protein>
    <submittedName>
        <fullName evidence="14">ACR211Wp</fullName>
    </submittedName>
</protein>
<dbReference type="GO" id="GO:0000951">
    <property type="term" value="P:L-methionine catabolic process to 3-methylthiopropanol"/>
    <property type="evidence" value="ECO:0007669"/>
    <property type="project" value="EnsemblFungi"/>
</dbReference>
<accession>Q75BR0</accession>
<comment type="cofactor">
    <cofactor evidence="1">
        <name>thiamine diphosphate</name>
        <dbReference type="ChEBI" id="CHEBI:58937"/>
    </cofactor>
</comment>
<dbReference type="PANTHER" id="PTHR43452">
    <property type="entry name" value="PYRUVATE DECARBOXYLASE"/>
    <property type="match status" value="1"/>
</dbReference>
<dbReference type="FunCoup" id="Q75BR0">
    <property type="interactions" value="56"/>
</dbReference>
<feature type="binding site" evidence="8">
    <location>
        <position position="537"/>
    </location>
    <ligand>
        <name>Mg(2+)</name>
        <dbReference type="ChEBI" id="CHEBI:18420"/>
    </ligand>
</feature>
<dbReference type="Proteomes" id="UP000000591">
    <property type="component" value="Chromosome III"/>
</dbReference>
<dbReference type="GO" id="GO:0050177">
    <property type="term" value="F:phenylpyruvate decarboxylase activity"/>
    <property type="evidence" value="ECO:0007669"/>
    <property type="project" value="EnsemblFungi"/>
</dbReference>
<evidence type="ECO:0000256" key="10">
    <source>
        <dbReference type="SAM" id="MobiDB-lite"/>
    </source>
</evidence>
<feature type="region of interest" description="Disordered" evidence="10">
    <location>
        <begin position="1"/>
        <end position="21"/>
    </location>
</feature>
<gene>
    <name evidence="14" type="ORF">AGOS_ACR211W</name>
</gene>
<dbReference type="InterPro" id="IPR029061">
    <property type="entry name" value="THDP-binding"/>
</dbReference>
<dbReference type="GO" id="GO:0006559">
    <property type="term" value="P:L-phenylalanine catabolic process"/>
    <property type="evidence" value="ECO:0007669"/>
    <property type="project" value="EnsemblFungi"/>
</dbReference>
<dbReference type="PANTHER" id="PTHR43452:SF3">
    <property type="entry name" value="TRANSAMINATED AMINO ACID DECARBOXYLASE"/>
    <property type="match status" value="1"/>
</dbReference>
<dbReference type="InParanoid" id="Q75BR0"/>
<keyword evidence="6 9" id="KW-0786">Thiamine pyrophosphate</keyword>
<dbReference type="SUPFAM" id="SSF52518">
    <property type="entry name" value="Thiamin diphosphate-binding fold (THDP-binding)"/>
    <property type="match status" value="2"/>
</dbReference>
<evidence type="ECO:0000256" key="1">
    <source>
        <dbReference type="ARBA" id="ARBA00001964"/>
    </source>
</evidence>
<feature type="domain" description="Thiamine pyrophosphate enzyme central" evidence="11">
    <location>
        <begin position="251"/>
        <end position="368"/>
    </location>
</feature>
<dbReference type="FunFam" id="3.40.50.970:FF:000019">
    <property type="entry name" value="Pyruvate decarboxylase isozyme"/>
    <property type="match status" value="1"/>
</dbReference>
<evidence type="ECO:0000313" key="15">
    <source>
        <dbReference type="Proteomes" id="UP000000591"/>
    </source>
</evidence>
<proteinExistence type="inferred from homology"/>
<evidence type="ECO:0000259" key="11">
    <source>
        <dbReference type="Pfam" id="PF00205"/>
    </source>
</evidence>
<evidence type="ECO:0000259" key="12">
    <source>
        <dbReference type="Pfam" id="PF02775"/>
    </source>
</evidence>
<dbReference type="SUPFAM" id="SSF52467">
    <property type="entry name" value="DHS-like NAD/FAD-binding domain"/>
    <property type="match status" value="1"/>
</dbReference>
<evidence type="ECO:0000256" key="3">
    <source>
        <dbReference type="ARBA" id="ARBA00022723"/>
    </source>
</evidence>
<dbReference type="GO" id="GO:0005634">
    <property type="term" value="C:nucleus"/>
    <property type="evidence" value="ECO:0000318"/>
    <property type="project" value="GO_Central"/>
</dbReference>
<dbReference type="InterPro" id="IPR047214">
    <property type="entry name" value="TPP_PDC_IPDC"/>
</dbReference>